<protein>
    <submittedName>
        <fullName evidence="1">Uncharacterized protein</fullName>
    </submittedName>
</protein>
<dbReference type="AlphaFoldDB" id="A0A1Y5TKP2"/>
<organism evidence="1 2">
    <name type="scientific">Palleronia marisminoris</name>
    <dbReference type="NCBI Taxonomy" id="315423"/>
    <lineage>
        <taxon>Bacteria</taxon>
        <taxon>Pseudomonadati</taxon>
        <taxon>Pseudomonadota</taxon>
        <taxon>Alphaproteobacteria</taxon>
        <taxon>Rhodobacterales</taxon>
        <taxon>Roseobacteraceae</taxon>
        <taxon>Palleronia</taxon>
    </lineage>
</organism>
<evidence type="ECO:0000313" key="1">
    <source>
        <dbReference type="EMBL" id="SLN66208.1"/>
    </source>
</evidence>
<reference evidence="1 2" key="1">
    <citation type="submission" date="2017-03" db="EMBL/GenBank/DDBJ databases">
        <authorList>
            <person name="Afonso C.L."/>
            <person name="Miller P.J."/>
            <person name="Scott M.A."/>
            <person name="Spackman E."/>
            <person name="Goraichik I."/>
            <person name="Dimitrov K.M."/>
            <person name="Suarez D.L."/>
            <person name="Swayne D.E."/>
        </authorList>
    </citation>
    <scope>NUCLEOTIDE SEQUENCE [LARGE SCALE GENOMIC DNA]</scope>
    <source>
        <strain evidence="1 2">CECT 7066</strain>
    </source>
</reference>
<evidence type="ECO:0000313" key="2">
    <source>
        <dbReference type="Proteomes" id="UP000193870"/>
    </source>
</evidence>
<sequence>MGFDHHVAVKLVQGPQGVERTVRRTFELHDARGNGRRCGNAVTYALQQAIGCAENFRIDRHAAFIRVGRKGVRFLRADLLDLVLQFDKGSPFRVEVFQERPGFFCRHDIADVFRCGVHGLDLCICHCNKLGGDHWIILCEEGLRDAHRTCRRCLHDEALLELKCRLIGKLRNLRFQQARTVHGEEARHAEQCDQHREDGDQLGLDCHTHGRGLSLALGLEEGCRREGSLHVDCDGQQVVGVLPAGRIQCGAHAAIPCARWNGVVAIRLSRGCAIGGCGGLGRSRAETVSAFRYSERRGYEVTILSPWTPGRSRGYSGRVKFWLSLQIG</sequence>
<proteinExistence type="predicted"/>
<accession>A0A1Y5TKP2</accession>
<name>A0A1Y5TKP2_9RHOB</name>
<dbReference type="EMBL" id="FWFV01000012">
    <property type="protein sequence ID" value="SLN66208.1"/>
    <property type="molecule type" value="Genomic_DNA"/>
</dbReference>
<dbReference type="Proteomes" id="UP000193870">
    <property type="component" value="Unassembled WGS sequence"/>
</dbReference>
<keyword evidence="2" id="KW-1185">Reference proteome</keyword>
<gene>
    <name evidence="1" type="ORF">PAM7066_03321</name>
</gene>